<gene>
    <name evidence="3" type="ORF">ACFOEN_12235</name>
</gene>
<evidence type="ECO:0000313" key="4">
    <source>
        <dbReference type="Proteomes" id="UP001595556"/>
    </source>
</evidence>
<proteinExistence type="predicted"/>
<dbReference type="Proteomes" id="UP001595556">
    <property type="component" value="Unassembled WGS sequence"/>
</dbReference>
<keyword evidence="1" id="KW-0732">Signal</keyword>
<dbReference type="Gene3D" id="3.90.79.10">
    <property type="entry name" value="Nucleoside Triphosphate Pyrophosphohydrolase"/>
    <property type="match status" value="1"/>
</dbReference>
<comment type="caution">
    <text evidence="3">The sequence shown here is derived from an EMBL/GenBank/DDBJ whole genome shotgun (WGS) entry which is preliminary data.</text>
</comment>
<evidence type="ECO:0000259" key="2">
    <source>
        <dbReference type="PROSITE" id="PS51462"/>
    </source>
</evidence>
<dbReference type="SUPFAM" id="SSF55811">
    <property type="entry name" value="Nudix"/>
    <property type="match status" value="1"/>
</dbReference>
<name>A0ABV7H7G0_9BURK</name>
<dbReference type="Pfam" id="PF00293">
    <property type="entry name" value="NUDIX"/>
    <property type="match status" value="1"/>
</dbReference>
<reference evidence="4" key="1">
    <citation type="journal article" date="2019" name="Int. J. Syst. Evol. Microbiol.">
        <title>The Global Catalogue of Microorganisms (GCM) 10K type strain sequencing project: providing services to taxonomists for standard genome sequencing and annotation.</title>
        <authorList>
            <consortium name="The Broad Institute Genomics Platform"/>
            <consortium name="The Broad Institute Genome Sequencing Center for Infectious Disease"/>
            <person name="Wu L."/>
            <person name="Ma J."/>
        </authorList>
    </citation>
    <scope>NUCLEOTIDE SEQUENCE [LARGE SCALE GENOMIC DNA]</scope>
    <source>
        <strain evidence="4">KCTC 52168</strain>
    </source>
</reference>
<dbReference type="InterPro" id="IPR015797">
    <property type="entry name" value="NUDIX_hydrolase-like_dom_sf"/>
</dbReference>
<keyword evidence="4" id="KW-1185">Reference proteome</keyword>
<dbReference type="EMBL" id="JBHRTI010000007">
    <property type="protein sequence ID" value="MFC3148390.1"/>
    <property type="molecule type" value="Genomic_DNA"/>
</dbReference>
<organism evidence="3 4">
    <name type="scientific">Piscinibacterium candidicorallinum</name>
    <dbReference type="NCBI Taxonomy" id="1793872"/>
    <lineage>
        <taxon>Bacteria</taxon>
        <taxon>Pseudomonadati</taxon>
        <taxon>Pseudomonadota</taxon>
        <taxon>Betaproteobacteria</taxon>
        <taxon>Burkholderiales</taxon>
        <taxon>Piscinibacterium</taxon>
    </lineage>
</organism>
<protein>
    <submittedName>
        <fullName evidence="3">NUDIX domain-containing protein</fullName>
    </submittedName>
</protein>
<feature type="signal peptide" evidence="1">
    <location>
        <begin position="1"/>
        <end position="23"/>
    </location>
</feature>
<evidence type="ECO:0000313" key="3">
    <source>
        <dbReference type="EMBL" id="MFC3148390.1"/>
    </source>
</evidence>
<sequence length="255" mass="27588">MTTVTSSARVLFCVGGVPVGSLAAPLAARLCERVPAWAQPGAVNAPADDQALAELAVRLRTWGVTGRWRDELLPVLDPADEPGARRLARIERACMRPLGLLTQAVHLNGWAPDGRVWLQQRALDKATDPGLWDTLAGGLVSAREPDLPTALAREVHEEAGLHLVDLHDLHATGHLRQSRPIDPTPLGEGWLIEDLLAWDAVIPEHQQPVNLDGEVAQFSCLPWAAVLDLQSAGQLTVEAAWVLRASALRRGLPWP</sequence>
<dbReference type="PROSITE" id="PS51462">
    <property type="entry name" value="NUDIX"/>
    <property type="match status" value="1"/>
</dbReference>
<feature type="domain" description="Nudix hydrolase" evidence="2">
    <location>
        <begin position="97"/>
        <end position="244"/>
    </location>
</feature>
<accession>A0ABV7H7G0</accession>
<evidence type="ECO:0000256" key="1">
    <source>
        <dbReference type="SAM" id="SignalP"/>
    </source>
</evidence>
<dbReference type="RefSeq" id="WP_377304326.1">
    <property type="nucleotide sequence ID" value="NZ_CP180191.1"/>
</dbReference>
<dbReference type="InterPro" id="IPR000086">
    <property type="entry name" value="NUDIX_hydrolase_dom"/>
</dbReference>
<feature type="chain" id="PRO_5046044820" evidence="1">
    <location>
        <begin position="24"/>
        <end position="255"/>
    </location>
</feature>